<feature type="compositionally biased region" description="Polar residues" evidence="1">
    <location>
        <begin position="1"/>
        <end position="13"/>
    </location>
</feature>
<organism evidence="2 3">
    <name type="scientific">Kwoniella newhampshirensis</name>
    <dbReference type="NCBI Taxonomy" id="1651941"/>
    <lineage>
        <taxon>Eukaryota</taxon>
        <taxon>Fungi</taxon>
        <taxon>Dikarya</taxon>
        <taxon>Basidiomycota</taxon>
        <taxon>Agaricomycotina</taxon>
        <taxon>Tremellomycetes</taxon>
        <taxon>Tremellales</taxon>
        <taxon>Cryptococcaceae</taxon>
        <taxon>Kwoniella</taxon>
    </lineage>
</organism>
<name>A0AAW0YVB1_9TREE</name>
<feature type="compositionally biased region" description="Acidic residues" evidence="1">
    <location>
        <begin position="184"/>
        <end position="195"/>
    </location>
</feature>
<comment type="caution">
    <text evidence="2">The sequence shown here is derived from an EMBL/GenBank/DDBJ whole genome shotgun (WGS) entry which is preliminary data.</text>
</comment>
<dbReference type="AlphaFoldDB" id="A0AAW0YVB1"/>
<evidence type="ECO:0000256" key="1">
    <source>
        <dbReference type="SAM" id="MobiDB-lite"/>
    </source>
</evidence>
<evidence type="ECO:0000313" key="3">
    <source>
        <dbReference type="Proteomes" id="UP001388673"/>
    </source>
</evidence>
<feature type="compositionally biased region" description="Polar residues" evidence="1">
    <location>
        <begin position="38"/>
        <end position="67"/>
    </location>
</feature>
<evidence type="ECO:0000313" key="2">
    <source>
        <dbReference type="EMBL" id="KAK8846538.1"/>
    </source>
</evidence>
<dbReference type="Proteomes" id="UP001388673">
    <property type="component" value="Unassembled WGS sequence"/>
</dbReference>
<accession>A0AAW0YVB1</accession>
<feature type="compositionally biased region" description="Basic and acidic residues" evidence="1">
    <location>
        <begin position="174"/>
        <end position="183"/>
    </location>
</feature>
<dbReference type="GeneID" id="92182882"/>
<keyword evidence="3" id="KW-1185">Reference proteome</keyword>
<sequence>MPSPSSHQTQLHQPVQLPMSPPRAQGDLPEGTIRPWLPSNTEQSGPNDTNDTDLQSSSDHANTTLTSPPAPPPGMGYLPVPELTCLHCLGSNPPGKLGYVVSYIPVPLEKIKTAQQAWSGGLSPQSSQTENQRGRTGGLGSNAGRAVSQDRKINGVWQNAVGYDEVQKERRRGRSESQKRYVPEDAEADLDDVVE</sequence>
<proteinExistence type="predicted"/>
<dbReference type="EMBL" id="JBCAWK010000011">
    <property type="protein sequence ID" value="KAK8846538.1"/>
    <property type="molecule type" value="Genomic_DNA"/>
</dbReference>
<dbReference type="RefSeq" id="XP_066800488.1">
    <property type="nucleotide sequence ID" value="XM_066948715.1"/>
</dbReference>
<dbReference type="KEGG" id="kne:92182882"/>
<reference evidence="2 3" key="1">
    <citation type="journal article" date="2024" name="bioRxiv">
        <title>Comparative genomics of Cryptococcus and Kwoniella reveals pathogenesis evolution and contrasting karyotype dynamics via intercentromeric recombination or chromosome fusion.</title>
        <authorList>
            <person name="Coelho M.A."/>
            <person name="David-Palma M."/>
            <person name="Shea T."/>
            <person name="Bowers K."/>
            <person name="McGinley-Smith S."/>
            <person name="Mohammad A.W."/>
            <person name="Gnirke A."/>
            <person name="Yurkov A.M."/>
            <person name="Nowrousian M."/>
            <person name="Sun S."/>
            <person name="Cuomo C.A."/>
            <person name="Heitman J."/>
        </authorList>
    </citation>
    <scope>NUCLEOTIDE SEQUENCE [LARGE SCALE GENOMIC DNA]</scope>
    <source>
        <strain evidence="2 3">CBS 13917</strain>
    </source>
</reference>
<protein>
    <submittedName>
        <fullName evidence="2">Uncharacterized protein</fullName>
    </submittedName>
</protein>
<feature type="compositionally biased region" description="Polar residues" evidence="1">
    <location>
        <begin position="117"/>
        <end position="131"/>
    </location>
</feature>
<gene>
    <name evidence="2" type="ORF">IAR55_005624</name>
</gene>
<feature type="region of interest" description="Disordered" evidence="1">
    <location>
        <begin position="117"/>
        <end position="195"/>
    </location>
</feature>
<feature type="region of interest" description="Disordered" evidence="1">
    <location>
        <begin position="1"/>
        <end position="76"/>
    </location>
</feature>